<evidence type="ECO:0000256" key="3">
    <source>
        <dbReference type="ARBA" id="ARBA00022448"/>
    </source>
</evidence>
<feature type="transmembrane region" description="Helical" evidence="13">
    <location>
        <begin position="121"/>
        <end position="145"/>
    </location>
</feature>
<evidence type="ECO:0000259" key="14">
    <source>
        <dbReference type="PROSITE" id="PS50893"/>
    </source>
</evidence>
<dbReference type="FunFam" id="3.40.50.300:FF:000251">
    <property type="entry name" value="ABC transporter B family member 19"/>
    <property type="match status" value="1"/>
</dbReference>
<keyword evidence="6" id="KW-0547">Nucleotide-binding</keyword>
<dbReference type="Pfam" id="PF00664">
    <property type="entry name" value="ABC_membrane"/>
    <property type="match status" value="2"/>
</dbReference>
<keyword evidence="3" id="KW-0813">Transport</keyword>
<feature type="transmembrane region" description="Helical" evidence="13">
    <location>
        <begin position="380"/>
        <end position="403"/>
    </location>
</feature>
<dbReference type="GO" id="GO:0005524">
    <property type="term" value="F:ATP binding"/>
    <property type="evidence" value="ECO:0007669"/>
    <property type="project" value="UniProtKB-KW"/>
</dbReference>
<dbReference type="GO" id="GO:0005743">
    <property type="term" value="C:mitochondrial inner membrane"/>
    <property type="evidence" value="ECO:0007669"/>
    <property type="project" value="TreeGrafter"/>
</dbReference>
<feature type="coiled-coil region" evidence="11">
    <location>
        <begin position="700"/>
        <end position="727"/>
    </location>
</feature>
<dbReference type="PROSITE" id="PS50929">
    <property type="entry name" value="ABC_TM1F"/>
    <property type="match status" value="2"/>
</dbReference>
<evidence type="ECO:0000256" key="6">
    <source>
        <dbReference type="ARBA" id="ARBA00022741"/>
    </source>
</evidence>
<evidence type="ECO:0000256" key="9">
    <source>
        <dbReference type="ARBA" id="ARBA00023136"/>
    </source>
</evidence>
<dbReference type="PANTHER" id="PTHR43394">
    <property type="entry name" value="ATP-DEPENDENT PERMEASE MDL1, MITOCHONDRIAL"/>
    <property type="match status" value="1"/>
</dbReference>
<dbReference type="Gene3D" id="3.40.50.300">
    <property type="entry name" value="P-loop containing nucleotide triphosphate hydrolases"/>
    <property type="match status" value="2"/>
</dbReference>
<evidence type="ECO:0000256" key="12">
    <source>
        <dbReference type="SAM" id="MobiDB-lite"/>
    </source>
</evidence>
<feature type="compositionally biased region" description="Polar residues" evidence="12">
    <location>
        <begin position="15"/>
        <end position="26"/>
    </location>
</feature>
<evidence type="ECO:0000256" key="4">
    <source>
        <dbReference type="ARBA" id="ARBA00022475"/>
    </source>
</evidence>
<dbReference type="CDD" id="cd18577">
    <property type="entry name" value="ABC_6TM_Pgp_ABCB1_D1_like"/>
    <property type="match status" value="1"/>
</dbReference>
<proteinExistence type="inferred from homology"/>
<dbReference type="GO" id="GO:0090374">
    <property type="term" value="P:oligopeptide export from mitochondrion"/>
    <property type="evidence" value="ECO:0007669"/>
    <property type="project" value="TreeGrafter"/>
</dbReference>
<dbReference type="InterPro" id="IPR036640">
    <property type="entry name" value="ABC1_TM_sf"/>
</dbReference>
<keyword evidence="10" id="KW-0325">Glycoprotein</keyword>
<feature type="transmembrane region" description="Helical" evidence="13">
    <location>
        <begin position="344"/>
        <end position="368"/>
    </location>
</feature>
<dbReference type="Proteomes" id="UP001187682">
    <property type="component" value="Unassembled WGS sequence"/>
</dbReference>
<keyword evidence="7" id="KW-0067">ATP-binding</keyword>
<feature type="compositionally biased region" description="Basic and acidic residues" evidence="12">
    <location>
        <begin position="54"/>
        <end position="73"/>
    </location>
</feature>
<dbReference type="GO" id="GO:0015421">
    <property type="term" value="F:ABC-type oligopeptide transporter activity"/>
    <property type="evidence" value="ECO:0007669"/>
    <property type="project" value="TreeGrafter"/>
</dbReference>
<comment type="similarity">
    <text evidence="2">Belongs to the ABC transporter superfamily. ABCB family. Multidrug resistance exporter (TC 3.A.1.201) subfamily.</text>
</comment>
<feature type="domain" description="ABC transporter" evidence="14">
    <location>
        <begin position="452"/>
        <end position="697"/>
    </location>
</feature>
<dbReference type="SUPFAM" id="SSF52540">
    <property type="entry name" value="P-loop containing nucleoside triphosphate hydrolases"/>
    <property type="match status" value="2"/>
</dbReference>
<feature type="domain" description="ABC transporter" evidence="14">
    <location>
        <begin position="1116"/>
        <end position="1354"/>
    </location>
</feature>
<dbReference type="GO" id="GO:0005886">
    <property type="term" value="C:plasma membrane"/>
    <property type="evidence" value="ECO:0007669"/>
    <property type="project" value="UniProtKB-SubCell"/>
</dbReference>
<dbReference type="InterPro" id="IPR039421">
    <property type="entry name" value="Type_1_exporter"/>
</dbReference>
<comment type="subcellular location">
    <subcellularLocation>
        <location evidence="1">Cell membrane</location>
        <topology evidence="1">Multi-pass membrane protein</topology>
    </subcellularLocation>
</comment>
<evidence type="ECO:0000256" key="5">
    <source>
        <dbReference type="ARBA" id="ARBA00022692"/>
    </source>
</evidence>
<evidence type="ECO:0000256" key="2">
    <source>
        <dbReference type="ARBA" id="ARBA00007577"/>
    </source>
</evidence>
<protein>
    <submittedName>
        <fullName evidence="16">Related to multidrug resistance protein</fullName>
    </submittedName>
</protein>
<feature type="transmembrane region" description="Helical" evidence="13">
    <location>
        <begin position="250"/>
        <end position="269"/>
    </location>
</feature>
<dbReference type="SUPFAM" id="SSF90123">
    <property type="entry name" value="ABC transporter transmembrane region"/>
    <property type="match status" value="2"/>
</dbReference>
<dbReference type="SMART" id="SM00382">
    <property type="entry name" value="AAA"/>
    <property type="match status" value="2"/>
</dbReference>
<dbReference type="FunFam" id="1.20.1560.10:FF:000102">
    <property type="entry name" value="ABC multidrug transporter Mdr1"/>
    <property type="match status" value="1"/>
</dbReference>
<feature type="transmembrane region" description="Helical" evidence="13">
    <location>
        <begin position="1020"/>
        <end position="1040"/>
    </location>
</feature>
<keyword evidence="9 13" id="KW-0472">Membrane</keyword>
<gene>
    <name evidence="16" type="ORF">DNG_07221</name>
</gene>
<dbReference type="CDD" id="cd18578">
    <property type="entry name" value="ABC_6TM_Pgp_ABCB1_D2_like"/>
    <property type="match status" value="1"/>
</dbReference>
<evidence type="ECO:0000313" key="16">
    <source>
        <dbReference type="EMBL" id="SPO04536.1"/>
    </source>
</evidence>
<feature type="region of interest" description="Disordered" evidence="12">
    <location>
        <begin position="1"/>
        <end position="73"/>
    </location>
</feature>
<feature type="transmembrane region" description="Helical" evidence="13">
    <location>
        <begin position="838"/>
        <end position="859"/>
    </location>
</feature>
<evidence type="ECO:0000259" key="15">
    <source>
        <dbReference type="PROSITE" id="PS50929"/>
    </source>
</evidence>
<keyword evidence="11" id="KW-0175">Coiled coil</keyword>
<evidence type="ECO:0000256" key="13">
    <source>
        <dbReference type="SAM" id="Phobius"/>
    </source>
</evidence>
<keyword evidence="8 13" id="KW-1133">Transmembrane helix</keyword>
<feature type="transmembrane region" description="Helical" evidence="13">
    <location>
        <begin position="275"/>
        <end position="297"/>
    </location>
</feature>
<dbReference type="InterPro" id="IPR027417">
    <property type="entry name" value="P-loop_NTPase"/>
</dbReference>
<feature type="domain" description="ABC transmembrane type-1" evidence="15">
    <location>
        <begin position="790"/>
        <end position="1081"/>
    </location>
</feature>
<keyword evidence="17" id="KW-1185">Reference proteome</keyword>
<accession>A0AAE8N165</accession>
<dbReference type="InterPro" id="IPR017871">
    <property type="entry name" value="ABC_transporter-like_CS"/>
</dbReference>
<dbReference type="InterPro" id="IPR003439">
    <property type="entry name" value="ABC_transporter-like_ATP-bd"/>
</dbReference>
<feature type="transmembrane region" description="Helical" evidence="13">
    <location>
        <begin position="786"/>
        <end position="803"/>
    </location>
</feature>
<evidence type="ECO:0000256" key="7">
    <source>
        <dbReference type="ARBA" id="ARBA00022840"/>
    </source>
</evidence>
<dbReference type="PROSITE" id="PS50893">
    <property type="entry name" value="ABC_TRANSPORTER_2"/>
    <property type="match status" value="2"/>
</dbReference>
<feature type="domain" description="ABC transmembrane type-1" evidence="15">
    <location>
        <begin position="125"/>
        <end position="417"/>
    </location>
</feature>
<keyword evidence="5 13" id="KW-0812">Transmembrane</keyword>
<dbReference type="FunFam" id="1.20.1560.10:FF:000009">
    <property type="entry name" value="ABC transporter B family member 1"/>
    <property type="match status" value="1"/>
</dbReference>
<evidence type="ECO:0000313" key="17">
    <source>
        <dbReference type="Proteomes" id="UP001187682"/>
    </source>
</evidence>
<dbReference type="Gene3D" id="1.20.1560.10">
    <property type="entry name" value="ABC transporter type 1, transmembrane domain"/>
    <property type="match status" value="1"/>
</dbReference>
<dbReference type="InterPro" id="IPR011527">
    <property type="entry name" value="ABC1_TM_dom"/>
</dbReference>
<dbReference type="FunFam" id="3.40.50.300:FF:000302">
    <property type="entry name" value="ATP-binding cassette subfamily B member 5"/>
    <property type="match status" value="1"/>
</dbReference>
<organism evidence="16 17">
    <name type="scientific">Cephalotrichum gorgonifer</name>
    <dbReference type="NCBI Taxonomy" id="2041049"/>
    <lineage>
        <taxon>Eukaryota</taxon>
        <taxon>Fungi</taxon>
        <taxon>Dikarya</taxon>
        <taxon>Ascomycota</taxon>
        <taxon>Pezizomycotina</taxon>
        <taxon>Sordariomycetes</taxon>
        <taxon>Hypocreomycetidae</taxon>
        <taxon>Microascales</taxon>
        <taxon>Microascaceae</taxon>
        <taxon>Cephalotrichum</taxon>
    </lineage>
</organism>
<dbReference type="Pfam" id="PF00005">
    <property type="entry name" value="ABC_tran"/>
    <property type="match status" value="2"/>
</dbReference>
<name>A0AAE8N165_9PEZI</name>
<comment type="caution">
    <text evidence="16">The sequence shown here is derived from an EMBL/GenBank/DDBJ whole genome shotgun (WGS) entry which is preliminary data.</text>
</comment>
<dbReference type="InterPro" id="IPR003593">
    <property type="entry name" value="AAA+_ATPase"/>
</dbReference>
<feature type="transmembrane region" description="Helical" evidence="13">
    <location>
        <begin position="938"/>
        <end position="959"/>
    </location>
</feature>
<sequence length="1360" mass="148486">MVDTEPEKAVGGSRPPSNSDGSTTTKIEPAPTPAPAPARAPSSVPDVTPAAERSSSENDHHVDLKKVDTHLSQKKDADESLDDLYAHLPPHEAEILKRQVFTPNVKTGVLTLYRYSSRNDLIILFFSAITSIASGAALPLMTILFGNLQGTFQNYFMPGTNMTYDDFEAEITKLILYFVYLAIGEFVCVYISTVGFIYTGEHISAKIREHYLESCMRQNIGFFDKLGAGEVTTRITADTNLVQDGISEKVGLTLSAVAMFISAFIIGFVKYWKLTLILMSTVVGIVTSMGGGSRFIMGYSKQNIAAYAHGGSLAEEVISSIRNAVAFGTQDRLAKQYDEHLKRAAFYGVKVKSAIGVMVATMMLIVYLNYGLSFWMGSKYLIQGDVSVASILTILLAVMMGAFNLGNVAPNVQAFVTALGAAAKIFNTIDRESPLDPTDDKGKKLDHVEGTITLQDIKHIYPSRPEVTIMDGVSLVIPAGKTTALVGMSGSGKSTIVGLVERFYDPVQGTVLLDGHDVKELNLKWLRQQISLVQQEPTLFGTTIYHNIRFGLIGTKAENESEEKQRELVIEAAKKANAHDFISSLPEGYETNVGERGFLLSGGQKQRIAIARAVVSDPKILLLDEATSALDTKSEGVVQAALEVAAEGRTTITIAHRLSTIRDAHNIVVMSAGRIVEQGGHNELLELRGAYYNLVTAQNIAAVADLTAEEQEELDEKENELIRKQSNKEAGYIADPNDTFAQLQKTATSKSASSLALQGKKGTDDGKKYGLWTLIKLIAAFNKNELWIMVVALGFTIICGLGNPTQAVFFAKQIVTLSVPISDANKHQVKKDSDFWSAMYLMLAFVQFIAFAAQGVMFARCSERLIHRVRDRAFRTMLRQDVAFFDKDENTAGALTSFLSTETSHIAGLSGVTLGTILMVTTTLVGALVLSIAIGWKLALVCASMIPVLLGCGFFRFYMLAHFQQRSKKAYADSASYASEAISAIRTVASLTREGDVMGQYRKSLAAQQRSSLISVLKSSLLYAASQSFLFFAFALGFWYGGTLLGKLEYTMFQFFLCFSAIIFGSQSAGTIFSFAPDMGKAHHAAQELKTLFDRVPTIDTWSDKGEKLDKVDGTIEFRDVHFRYPTRPEQPVLRGLNLEVRPGQYVALVGASGCGKSTTVALLERFYDPLSGGIYVDGKEISTLNIQQYRSFIALVSQEPTLYQGTIRENILLGSPADNVGDEAVEHACREANIYDFIMSLPDGFNTLVGSKGALLSGGQKQRIAIARALIRDPKILLLDEATSALDSESEKVVQAALDRAAKGRTTIAVAHRLSTIQKADVIYVFDAGRIVERGTHSELMRKNGRYAELVNLQSLEKS</sequence>
<dbReference type="PANTHER" id="PTHR43394:SF27">
    <property type="entry name" value="ATP-DEPENDENT TRANSLOCASE ABCB1-LIKE"/>
    <property type="match status" value="1"/>
</dbReference>
<feature type="transmembrane region" description="Helical" evidence="13">
    <location>
        <begin position="1052"/>
        <end position="1076"/>
    </location>
</feature>
<dbReference type="PROSITE" id="PS00211">
    <property type="entry name" value="ABC_TRANSPORTER_1"/>
    <property type="match status" value="2"/>
</dbReference>
<dbReference type="GO" id="GO:0016887">
    <property type="term" value="F:ATP hydrolysis activity"/>
    <property type="evidence" value="ECO:0007669"/>
    <property type="project" value="InterPro"/>
</dbReference>
<reference evidence="16" key="1">
    <citation type="submission" date="2018-03" db="EMBL/GenBank/DDBJ databases">
        <authorList>
            <person name="Guldener U."/>
        </authorList>
    </citation>
    <scope>NUCLEOTIDE SEQUENCE</scope>
</reference>
<feature type="transmembrane region" description="Helical" evidence="13">
    <location>
        <begin position="906"/>
        <end position="932"/>
    </location>
</feature>
<evidence type="ECO:0000256" key="8">
    <source>
        <dbReference type="ARBA" id="ARBA00022989"/>
    </source>
</evidence>
<feature type="transmembrane region" description="Helical" evidence="13">
    <location>
        <begin position="174"/>
        <end position="198"/>
    </location>
</feature>
<dbReference type="CDD" id="cd03249">
    <property type="entry name" value="ABC_MTABC3_MDL1_MDL2"/>
    <property type="match status" value="2"/>
</dbReference>
<evidence type="ECO:0000256" key="1">
    <source>
        <dbReference type="ARBA" id="ARBA00004651"/>
    </source>
</evidence>
<keyword evidence="4" id="KW-1003">Cell membrane</keyword>
<dbReference type="EMBL" id="ONZQ02000010">
    <property type="protein sequence ID" value="SPO04536.1"/>
    <property type="molecule type" value="Genomic_DNA"/>
</dbReference>
<evidence type="ECO:0000256" key="11">
    <source>
        <dbReference type="SAM" id="Coils"/>
    </source>
</evidence>
<evidence type="ECO:0000256" key="10">
    <source>
        <dbReference type="ARBA" id="ARBA00023180"/>
    </source>
</evidence>